<proteinExistence type="predicted"/>
<evidence type="ECO:0000256" key="1">
    <source>
        <dbReference type="SAM" id="MobiDB-lite"/>
    </source>
</evidence>
<evidence type="ECO:0000313" key="2">
    <source>
        <dbReference type="EMBL" id="VEN44480.1"/>
    </source>
</evidence>
<protein>
    <submittedName>
        <fullName evidence="2">Uncharacterized protein</fullName>
    </submittedName>
</protein>
<dbReference type="OrthoDB" id="3247158at2759"/>
<feature type="region of interest" description="Disordered" evidence="1">
    <location>
        <begin position="398"/>
        <end position="417"/>
    </location>
</feature>
<dbReference type="PANTHER" id="PTHR17611:SF3">
    <property type="entry name" value="DNA SEGMENT, CHR 5, ERATO DOI 579, EXPRESSED"/>
    <property type="match status" value="1"/>
</dbReference>
<sequence>MKYPQAVHIPSSVSDWLEEQLEARGLESVLYARYILSLLRTHTVDVVCPDDDGDLQLEHLKKEVKGSSGRKRCRKTSADWWRLSQADAEQLKRSAAVECLMSASDQNCEMESLVDELCAKLKEANGEGSDSGEPSCDVGSGPGSAPRPIQQGGGKRVTPRELAERYYAAFPPLGRARAQQQVSACWRRAAAVAAADRSRCVVGAHSWDNRFYGKVPMDPHKSRQNHPRQRPHLQRTKSTPVRKSSWDHGPSLTKKPKQLFQTNQQNKKSDGPKYQHKCRSKEKTEETTDQCLEEEPVTKGQWTTNEDDVNMYEDLPVDIRELLDSPEPQDNTVEIMNMMNVRDNGKRSFIPYGTNIMSSIWSTDRATATLDNIFNSALDADDHETALNFQFSSISIDNDAQGGGGGGGGGDADWSNRRWQHRDDFEDVENEINSFFERESRHAGLFGGEQRWSDDQFQSLPPLRTAAGGGGGGDWGERGVVGEERRGVEDEKLTRRVAVSLMKINHSKEKSCFEEILPKGQKAFQNDAIFNPYIQPNLSMFSFSMKSNLPQDDLLTSERSHFKPIVERLEHRTQGQYADGATFLISNSLDKVDYKRSESGAMILEMELGQSKKYREYKPEELDSAQELEFILKFSICQNDKACQTEDVKIGCCDGEAVDMQIDHYNSNNASPTSSLASCEEAACGCLSDGCTCEEDRSLRPDSALSEVVWKYELPKEGCSQCSSNNNNNNNNATLTSWSGAEDGVGWNSKRLRNIWDGEKICQTCLNRTADDANVPATEAGAGSKKISEPGPLPPPPNSRLREDISQDGEQLLSDLRHLQKAYMEEMPQAVEDMLAENEKKMHGSAYLGGYGCFGNTGGLWSFASRLEEDCLIQMSTLPTLRSVTL</sequence>
<dbReference type="AlphaFoldDB" id="A0A653CBM0"/>
<feature type="region of interest" description="Disordered" evidence="1">
    <location>
        <begin position="214"/>
        <end position="296"/>
    </location>
</feature>
<dbReference type="PANTHER" id="PTHR17611">
    <property type="entry name" value="DNA SEGMENT, CHR 5, ERATO DOI 579, EXPRESSED"/>
    <property type="match status" value="1"/>
</dbReference>
<feature type="region of interest" description="Disordered" evidence="1">
    <location>
        <begin position="124"/>
        <end position="158"/>
    </location>
</feature>
<accession>A0A653CBM0</accession>
<dbReference type="Proteomes" id="UP000410492">
    <property type="component" value="Unassembled WGS sequence"/>
</dbReference>
<keyword evidence="3" id="KW-1185">Reference proteome</keyword>
<reference evidence="2 3" key="1">
    <citation type="submission" date="2019-01" db="EMBL/GenBank/DDBJ databases">
        <authorList>
            <person name="Sayadi A."/>
        </authorList>
    </citation>
    <scope>NUCLEOTIDE SEQUENCE [LARGE SCALE GENOMIC DNA]</scope>
</reference>
<organism evidence="2 3">
    <name type="scientific">Callosobruchus maculatus</name>
    <name type="common">Southern cowpea weevil</name>
    <name type="synonym">Pulse bruchid</name>
    <dbReference type="NCBI Taxonomy" id="64391"/>
    <lineage>
        <taxon>Eukaryota</taxon>
        <taxon>Metazoa</taxon>
        <taxon>Ecdysozoa</taxon>
        <taxon>Arthropoda</taxon>
        <taxon>Hexapoda</taxon>
        <taxon>Insecta</taxon>
        <taxon>Pterygota</taxon>
        <taxon>Neoptera</taxon>
        <taxon>Endopterygota</taxon>
        <taxon>Coleoptera</taxon>
        <taxon>Polyphaga</taxon>
        <taxon>Cucujiformia</taxon>
        <taxon>Chrysomeloidea</taxon>
        <taxon>Chrysomelidae</taxon>
        <taxon>Bruchinae</taxon>
        <taxon>Bruchini</taxon>
        <taxon>Callosobruchus</taxon>
    </lineage>
</organism>
<feature type="compositionally biased region" description="Gly residues" evidence="1">
    <location>
        <begin position="401"/>
        <end position="411"/>
    </location>
</feature>
<dbReference type="EMBL" id="CAACVG010007252">
    <property type="protein sequence ID" value="VEN44480.1"/>
    <property type="molecule type" value="Genomic_DNA"/>
</dbReference>
<dbReference type="InterPro" id="IPR027871">
    <property type="entry name" value="DUF4603"/>
</dbReference>
<dbReference type="Pfam" id="PF15376">
    <property type="entry name" value="DUF4603"/>
    <property type="match status" value="1"/>
</dbReference>
<feature type="compositionally biased region" description="Basic residues" evidence="1">
    <location>
        <begin position="222"/>
        <end position="235"/>
    </location>
</feature>
<feature type="region of interest" description="Disordered" evidence="1">
    <location>
        <begin position="775"/>
        <end position="800"/>
    </location>
</feature>
<gene>
    <name evidence="2" type="ORF">CALMAC_LOCUS7247</name>
</gene>
<name>A0A653CBM0_CALMS</name>
<evidence type="ECO:0000313" key="3">
    <source>
        <dbReference type="Proteomes" id="UP000410492"/>
    </source>
</evidence>